<keyword evidence="9" id="KW-0256">Endoplasmic reticulum</keyword>
<evidence type="ECO:0000256" key="14">
    <source>
        <dbReference type="ARBA" id="ARBA00045102"/>
    </source>
</evidence>
<feature type="transmembrane region" description="Helical" evidence="15">
    <location>
        <begin position="238"/>
        <end position="259"/>
    </location>
</feature>
<dbReference type="InterPro" id="IPR027005">
    <property type="entry name" value="PMT-like"/>
</dbReference>
<evidence type="ECO:0000256" key="4">
    <source>
        <dbReference type="ARBA" id="ARBA00012839"/>
    </source>
</evidence>
<evidence type="ECO:0000256" key="9">
    <source>
        <dbReference type="ARBA" id="ARBA00022824"/>
    </source>
</evidence>
<dbReference type="Pfam" id="PF02815">
    <property type="entry name" value="MIR"/>
    <property type="match status" value="1"/>
</dbReference>
<feature type="transmembrane region" description="Helical" evidence="15">
    <location>
        <begin position="183"/>
        <end position="211"/>
    </location>
</feature>
<evidence type="ECO:0000256" key="1">
    <source>
        <dbReference type="ARBA" id="ARBA00004477"/>
    </source>
</evidence>
<evidence type="ECO:0000313" key="17">
    <source>
        <dbReference type="EMBL" id="CUS22179.1"/>
    </source>
</evidence>
<feature type="transmembrane region" description="Helical" evidence="15">
    <location>
        <begin position="33"/>
        <end position="55"/>
    </location>
</feature>
<dbReference type="EMBL" id="LN890563">
    <property type="protein sequence ID" value="CUS22179.1"/>
    <property type="molecule type" value="Genomic_DNA"/>
</dbReference>
<dbReference type="Pfam" id="PF02366">
    <property type="entry name" value="PMT"/>
    <property type="match status" value="1"/>
</dbReference>
<evidence type="ECO:0000256" key="15">
    <source>
        <dbReference type="SAM" id="Phobius"/>
    </source>
</evidence>
<evidence type="ECO:0000256" key="2">
    <source>
        <dbReference type="ARBA" id="ARBA00004922"/>
    </source>
</evidence>
<dbReference type="UniPathway" id="UPA00378"/>
<dbReference type="OrthoDB" id="292747at2759"/>
<evidence type="ECO:0000256" key="12">
    <source>
        <dbReference type="ARBA" id="ARBA00023180"/>
    </source>
</evidence>
<dbReference type="InterPro" id="IPR036300">
    <property type="entry name" value="MIR_dom_sf"/>
</dbReference>
<proteinExistence type="inferred from homology"/>
<keyword evidence="18" id="KW-1185">Reference proteome</keyword>
<reference evidence="18" key="1">
    <citation type="submission" date="2015-10" db="EMBL/GenBank/DDBJ databases">
        <authorList>
            <person name="Devillers H."/>
        </authorList>
    </citation>
    <scope>NUCLEOTIDE SEQUENCE [LARGE SCALE GENOMIC DNA]</scope>
</reference>
<dbReference type="PANTHER" id="PTHR10050">
    <property type="entry name" value="DOLICHYL-PHOSPHATE-MANNOSE--PROTEIN MANNOSYLTRANSFERASE"/>
    <property type="match status" value="1"/>
</dbReference>
<keyword evidence="7 15" id="KW-0812">Transmembrane</keyword>
<dbReference type="AlphaFoldDB" id="A0A0P1KQ42"/>
<comment type="catalytic activity">
    <reaction evidence="14">
        <text>a di-trans,poly-cis-dolichyl beta-D-mannosyl phosphate + L-seryl-[protein] = 3-O-(alpha-D-mannosyl)-L-seryl-[protein] + a di-trans,poly-cis-dolichyl phosphate + H(+)</text>
        <dbReference type="Rhea" id="RHEA:17377"/>
        <dbReference type="Rhea" id="RHEA-COMP:9863"/>
        <dbReference type="Rhea" id="RHEA-COMP:13546"/>
        <dbReference type="Rhea" id="RHEA-COMP:19498"/>
        <dbReference type="Rhea" id="RHEA-COMP:19501"/>
        <dbReference type="ChEBI" id="CHEBI:15378"/>
        <dbReference type="ChEBI" id="CHEBI:29999"/>
        <dbReference type="ChEBI" id="CHEBI:57683"/>
        <dbReference type="ChEBI" id="CHEBI:58211"/>
        <dbReference type="ChEBI" id="CHEBI:137321"/>
        <dbReference type="EC" id="2.4.1.109"/>
    </reaction>
</comment>
<gene>
    <name evidence="17" type="ORF">LAQU0_S04e10022g</name>
</gene>
<comment type="similarity">
    <text evidence="3">Belongs to the glycosyltransferase 39 family.</text>
</comment>
<feature type="domain" description="MIR" evidence="16">
    <location>
        <begin position="290"/>
        <end position="345"/>
    </location>
</feature>
<dbReference type="InterPro" id="IPR003342">
    <property type="entry name" value="ArnT-like_N"/>
</dbReference>
<evidence type="ECO:0000256" key="7">
    <source>
        <dbReference type="ARBA" id="ARBA00022692"/>
    </source>
</evidence>
<dbReference type="SUPFAM" id="SSF82109">
    <property type="entry name" value="MIR domain"/>
    <property type="match status" value="1"/>
</dbReference>
<comment type="pathway">
    <text evidence="2">Protein modification; protein glycosylation.</text>
</comment>
<dbReference type="GO" id="GO:0004169">
    <property type="term" value="F:dolichyl-phosphate-mannose-protein mannosyltransferase activity"/>
    <property type="evidence" value="ECO:0007669"/>
    <property type="project" value="UniProtKB-EC"/>
</dbReference>
<dbReference type="Proteomes" id="UP000236544">
    <property type="component" value="Unassembled WGS sequence"/>
</dbReference>
<evidence type="ECO:0000256" key="5">
    <source>
        <dbReference type="ARBA" id="ARBA00022676"/>
    </source>
</evidence>
<accession>A0A0P1KQ42</accession>
<comment type="subcellular location">
    <subcellularLocation>
        <location evidence="1">Endoplasmic reticulum membrane</location>
        <topology evidence="1">Multi-pass membrane protein</topology>
    </subcellularLocation>
</comment>
<evidence type="ECO:0000256" key="10">
    <source>
        <dbReference type="ARBA" id="ARBA00022989"/>
    </source>
</evidence>
<dbReference type="PANTHER" id="PTHR10050:SF50">
    <property type="entry name" value="DOLICHYL-PHOSPHATE-MANNOSE--PROTEIN MANNOSYLTRANSFERASE 1-RELATED"/>
    <property type="match status" value="1"/>
</dbReference>
<dbReference type="InterPro" id="IPR016093">
    <property type="entry name" value="MIR_motif"/>
</dbReference>
<feature type="transmembrane region" description="Helical" evidence="15">
    <location>
        <begin position="610"/>
        <end position="632"/>
    </location>
</feature>
<keyword evidence="6" id="KW-0808">Transferase</keyword>
<dbReference type="EC" id="2.4.1.109" evidence="4"/>
<evidence type="ECO:0000256" key="11">
    <source>
        <dbReference type="ARBA" id="ARBA00023136"/>
    </source>
</evidence>
<dbReference type="Gene3D" id="2.80.10.50">
    <property type="match status" value="1"/>
</dbReference>
<sequence>MWPGVVKRGPCRPYVSYEAHDPSFGTKIQRIDAIYAVILGISFVVRQLVALDPSAQLTPLEKNLIESVNHFKEKNFFLMSFPPLAVEVLGLLASGTGSVSIALLRKLNVVTAALTVSIFYLALRKSDIVRVVAVVAATGLSHLPLFAEESLHLSLDVPQVAILSCCMLSWNSFKRSRAFSQGWYWSLAVLSAFLALASSIKFVGVVTWSWFVFLVTKQIWEIVGDVNVTTCKILRHTAWRFTAIVLVPFAFFVSTYFLLISNSRGASLDHSSLVSPYFKSWFLPQPMPQPDVVYYGSSILIRHAQSLGGYLHSHNHTYETGSQEQQVTLVDYSNNGDNEWIIEPSDQNLDTGKQLEPVKNGAVIRLRHKSTGKLLRSSSAKAPVSEQDYDHEVSCTGDQDYKGDSDESWRLRFERGKTPRDGLLCPFTIYFSLENEGQSCKLLSHDLRLPDWGFGQQEVLCVDSASKERSLFFIDRSNLYKERGAYLTYPKQSKLKRLWNLSREYIKRQYKYDYYLKNKDATDGVSVENWIWFSFDSVAVNFIWFTPLACMAMYVMTEITRWVSWNPWAAAVPELDSEKRCYLDSCFELSIGWFMHYHIFTWSKHQNLTLAQYLPSYLFSLLIAAHTANFIWKHSKLGRVALVLFMLSAGALTFLWA</sequence>
<organism evidence="17 18">
    <name type="scientific">Lachancea quebecensis</name>
    <dbReference type="NCBI Taxonomy" id="1654605"/>
    <lineage>
        <taxon>Eukaryota</taxon>
        <taxon>Fungi</taxon>
        <taxon>Dikarya</taxon>
        <taxon>Ascomycota</taxon>
        <taxon>Saccharomycotina</taxon>
        <taxon>Saccharomycetes</taxon>
        <taxon>Saccharomycetales</taxon>
        <taxon>Saccharomycetaceae</taxon>
        <taxon>Lachancea</taxon>
    </lineage>
</organism>
<name>A0A0P1KQ42_9SACH</name>
<dbReference type="SMART" id="SM00472">
    <property type="entry name" value="MIR"/>
    <property type="match status" value="3"/>
</dbReference>
<feature type="transmembrane region" description="Helical" evidence="15">
    <location>
        <begin position="639"/>
        <end position="656"/>
    </location>
</feature>
<comment type="catalytic activity">
    <reaction evidence="13">
        <text>a di-trans,poly-cis-dolichyl beta-D-mannosyl phosphate + L-threonyl-[protein] = 3-O-(alpha-D-mannosyl)-L-threonyl-[protein] + a di-trans,poly-cis-dolichyl phosphate + H(+)</text>
        <dbReference type="Rhea" id="RHEA:53396"/>
        <dbReference type="Rhea" id="RHEA-COMP:11060"/>
        <dbReference type="Rhea" id="RHEA-COMP:13547"/>
        <dbReference type="Rhea" id="RHEA-COMP:19498"/>
        <dbReference type="Rhea" id="RHEA-COMP:19501"/>
        <dbReference type="ChEBI" id="CHEBI:15378"/>
        <dbReference type="ChEBI" id="CHEBI:30013"/>
        <dbReference type="ChEBI" id="CHEBI:57683"/>
        <dbReference type="ChEBI" id="CHEBI:58211"/>
        <dbReference type="ChEBI" id="CHEBI:137323"/>
        <dbReference type="EC" id="2.4.1.109"/>
    </reaction>
</comment>
<keyword evidence="12" id="KW-0325">Glycoprotein</keyword>
<evidence type="ECO:0000256" key="3">
    <source>
        <dbReference type="ARBA" id="ARBA00007222"/>
    </source>
</evidence>
<keyword evidence="11 15" id="KW-0472">Membrane</keyword>
<dbReference type="GO" id="GO:0005789">
    <property type="term" value="C:endoplasmic reticulum membrane"/>
    <property type="evidence" value="ECO:0007669"/>
    <property type="project" value="UniProtKB-SubCell"/>
</dbReference>
<feature type="transmembrane region" description="Helical" evidence="15">
    <location>
        <begin position="538"/>
        <end position="557"/>
    </location>
</feature>
<keyword evidence="8" id="KW-0677">Repeat</keyword>
<evidence type="ECO:0000313" key="18">
    <source>
        <dbReference type="Proteomes" id="UP000236544"/>
    </source>
</evidence>
<feature type="transmembrane region" description="Helical" evidence="15">
    <location>
        <begin position="101"/>
        <end position="121"/>
    </location>
</feature>
<keyword evidence="10 15" id="KW-1133">Transmembrane helix</keyword>
<feature type="domain" description="MIR" evidence="16">
    <location>
        <begin position="355"/>
        <end position="414"/>
    </location>
</feature>
<dbReference type="PROSITE" id="PS50919">
    <property type="entry name" value="MIR"/>
    <property type="match status" value="2"/>
</dbReference>
<evidence type="ECO:0000256" key="8">
    <source>
        <dbReference type="ARBA" id="ARBA00022737"/>
    </source>
</evidence>
<evidence type="ECO:0000259" key="16">
    <source>
        <dbReference type="PROSITE" id="PS50919"/>
    </source>
</evidence>
<evidence type="ECO:0000256" key="13">
    <source>
        <dbReference type="ARBA" id="ARBA00045085"/>
    </source>
</evidence>
<keyword evidence="5" id="KW-0328">Glycosyltransferase</keyword>
<protein>
    <recommendedName>
        <fullName evidence="4">dolichyl-phosphate-mannose--protein mannosyltransferase</fullName>
        <ecNumber evidence="4">2.4.1.109</ecNumber>
    </recommendedName>
</protein>
<evidence type="ECO:0000256" key="6">
    <source>
        <dbReference type="ARBA" id="ARBA00022679"/>
    </source>
</evidence>